<dbReference type="Pfam" id="PF01872">
    <property type="entry name" value="RibD_C"/>
    <property type="match status" value="1"/>
</dbReference>
<dbReference type="PANTHER" id="PTHR38011">
    <property type="entry name" value="DIHYDROFOLATE REDUCTASE FAMILY PROTEIN (AFU_ORTHOLOGUE AFUA_8G06820)"/>
    <property type="match status" value="1"/>
</dbReference>
<gene>
    <name evidence="2" type="ORF">Afil01_32180</name>
</gene>
<dbReference type="EMBL" id="BSTX01000002">
    <property type="protein sequence ID" value="GLZ78411.1"/>
    <property type="molecule type" value="Genomic_DNA"/>
</dbReference>
<dbReference type="InterPro" id="IPR050765">
    <property type="entry name" value="Riboflavin_Biosynth_HTPR"/>
</dbReference>
<feature type="domain" description="Bacterial bifunctional deaminase-reductase C-terminal" evidence="1">
    <location>
        <begin position="3"/>
        <end position="168"/>
    </location>
</feature>
<dbReference type="PANTHER" id="PTHR38011:SF2">
    <property type="entry name" value="BIFUNCTIONAL DEAMINASE-REDUCTASE DOMAIN PROTEIN"/>
    <property type="match status" value="1"/>
</dbReference>
<dbReference type="AlphaFoldDB" id="A0A9W6WAB0"/>
<reference evidence="2" key="1">
    <citation type="submission" date="2023-03" db="EMBL/GenBank/DDBJ databases">
        <title>Actinorhabdospora filicis NBRC 111898.</title>
        <authorList>
            <person name="Ichikawa N."/>
            <person name="Sato H."/>
            <person name="Tonouchi N."/>
        </authorList>
    </citation>
    <scope>NUCLEOTIDE SEQUENCE</scope>
    <source>
        <strain evidence="2">NBRC 111898</strain>
    </source>
</reference>
<accession>A0A9W6WAB0</accession>
<name>A0A9W6WAB0_9ACTN</name>
<comment type="caution">
    <text evidence="2">The sequence shown here is derived from an EMBL/GenBank/DDBJ whole genome shotgun (WGS) entry which is preliminary data.</text>
</comment>
<dbReference type="Proteomes" id="UP001165079">
    <property type="component" value="Unassembled WGS sequence"/>
</dbReference>
<evidence type="ECO:0000313" key="3">
    <source>
        <dbReference type="Proteomes" id="UP001165079"/>
    </source>
</evidence>
<dbReference type="InterPro" id="IPR024072">
    <property type="entry name" value="DHFR-like_dom_sf"/>
</dbReference>
<keyword evidence="3" id="KW-1185">Reference proteome</keyword>
<dbReference type="Gene3D" id="3.40.430.10">
    <property type="entry name" value="Dihydrofolate Reductase, subunit A"/>
    <property type="match status" value="1"/>
</dbReference>
<dbReference type="GO" id="GO:0009231">
    <property type="term" value="P:riboflavin biosynthetic process"/>
    <property type="evidence" value="ECO:0007669"/>
    <property type="project" value="InterPro"/>
</dbReference>
<evidence type="ECO:0000259" key="1">
    <source>
        <dbReference type="Pfam" id="PF01872"/>
    </source>
</evidence>
<dbReference type="InterPro" id="IPR002734">
    <property type="entry name" value="RibDG_C"/>
</dbReference>
<organism evidence="2 3">
    <name type="scientific">Actinorhabdospora filicis</name>
    <dbReference type="NCBI Taxonomy" id="1785913"/>
    <lineage>
        <taxon>Bacteria</taxon>
        <taxon>Bacillati</taxon>
        <taxon>Actinomycetota</taxon>
        <taxon>Actinomycetes</taxon>
        <taxon>Micromonosporales</taxon>
        <taxon>Micromonosporaceae</taxon>
        <taxon>Actinorhabdospora</taxon>
    </lineage>
</organism>
<sequence length="180" mass="19651">MRKVTAYPFISLDAVTESPELWTFDHFDADLAELLAATTARADAVVMGRGVYDMWAGYWPGQTDDPFADFINGVDKYVFTSGTEPLEWANSIPVTGPLAERIGELRHGGDGELIVQGGGSLLRSLITAGLVDELTLLLHPVVAGKGQRLFPEGFPLTRFEARDTRLTRTGVTVLTLGRRD</sequence>
<dbReference type="SUPFAM" id="SSF53597">
    <property type="entry name" value="Dihydrofolate reductase-like"/>
    <property type="match status" value="1"/>
</dbReference>
<proteinExistence type="predicted"/>
<evidence type="ECO:0000313" key="2">
    <source>
        <dbReference type="EMBL" id="GLZ78411.1"/>
    </source>
</evidence>
<protein>
    <recommendedName>
        <fullName evidence="1">Bacterial bifunctional deaminase-reductase C-terminal domain-containing protein</fullName>
    </recommendedName>
</protein>
<dbReference type="GO" id="GO:0008703">
    <property type="term" value="F:5-amino-6-(5-phosphoribosylamino)uracil reductase activity"/>
    <property type="evidence" value="ECO:0007669"/>
    <property type="project" value="InterPro"/>
</dbReference>
<dbReference type="RefSeq" id="WP_285663566.1">
    <property type="nucleotide sequence ID" value="NZ_BSTX01000002.1"/>
</dbReference>